<evidence type="ECO:0000313" key="4">
    <source>
        <dbReference type="Proteomes" id="UP001207654"/>
    </source>
</evidence>
<dbReference type="EMBL" id="JAPNKA010000001">
    <property type="protein sequence ID" value="MCY1079871.1"/>
    <property type="molecule type" value="Genomic_DNA"/>
</dbReference>
<name>A0ABT4AE83_9BACT</name>
<dbReference type="Gene3D" id="3.60.15.10">
    <property type="entry name" value="Ribonuclease Z/Hydroxyacylglutathione hydrolase-like"/>
    <property type="match status" value="1"/>
</dbReference>
<dbReference type="InterPro" id="IPR036866">
    <property type="entry name" value="RibonucZ/Hydroxyglut_hydro"/>
</dbReference>
<dbReference type="InterPro" id="IPR041141">
    <property type="entry name" value="CmlA_N"/>
</dbReference>
<organism evidence="3 4">
    <name type="scientific">Archangium lansingense</name>
    <dbReference type="NCBI Taxonomy" id="2995310"/>
    <lineage>
        <taxon>Bacteria</taxon>
        <taxon>Pseudomonadati</taxon>
        <taxon>Myxococcota</taxon>
        <taxon>Myxococcia</taxon>
        <taxon>Myxococcales</taxon>
        <taxon>Cystobacterineae</taxon>
        <taxon>Archangiaceae</taxon>
        <taxon>Archangium</taxon>
    </lineage>
</organism>
<dbReference type="Pfam" id="PF12706">
    <property type="entry name" value="Lactamase_B_2"/>
    <property type="match status" value="1"/>
</dbReference>
<dbReference type="Proteomes" id="UP001207654">
    <property type="component" value="Unassembled WGS sequence"/>
</dbReference>
<proteinExistence type="predicted"/>
<dbReference type="PANTHER" id="PTHR43546">
    <property type="entry name" value="UPF0173 METAL-DEPENDENT HYDROLASE MJ1163-RELATED"/>
    <property type="match status" value="1"/>
</dbReference>
<feature type="domain" description="Metallo-beta-lactamase" evidence="1">
    <location>
        <begin position="269"/>
        <end position="415"/>
    </location>
</feature>
<comment type="caution">
    <text evidence="3">The sequence shown here is derived from an EMBL/GenBank/DDBJ whole genome shotgun (WGS) entry which is preliminary data.</text>
</comment>
<evidence type="ECO:0000259" key="1">
    <source>
        <dbReference type="Pfam" id="PF12706"/>
    </source>
</evidence>
<keyword evidence="4" id="KW-1185">Reference proteome</keyword>
<protein>
    <submittedName>
        <fullName evidence="3">MBL fold metallo-hydrolase</fullName>
    </submittedName>
</protein>
<gene>
    <name evidence="3" type="ORF">OV287_36005</name>
</gene>
<evidence type="ECO:0000259" key="2">
    <source>
        <dbReference type="Pfam" id="PF18456"/>
    </source>
</evidence>
<dbReference type="PANTHER" id="PTHR43546:SF4">
    <property type="entry name" value="UPF0282 PROTEIN MJ1629"/>
    <property type="match status" value="1"/>
</dbReference>
<dbReference type="RefSeq" id="WP_267538563.1">
    <property type="nucleotide sequence ID" value="NZ_JAPNKA010000001.1"/>
</dbReference>
<reference evidence="3 4" key="1">
    <citation type="submission" date="2022-11" db="EMBL/GenBank/DDBJ databases">
        <title>Minimal conservation of predation-associated metabolite biosynthetic gene clusters underscores biosynthetic potential of Myxococcota including descriptions for ten novel species: Archangium lansinium sp. nov., Myxococcus landrumus sp. nov., Nannocystis bai.</title>
        <authorList>
            <person name="Ahearne A."/>
            <person name="Stevens C."/>
            <person name="Phillips K."/>
        </authorList>
    </citation>
    <scope>NUCLEOTIDE SEQUENCE [LARGE SCALE GENOMIC DNA]</scope>
    <source>
        <strain evidence="3 4">MIWBW</strain>
    </source>
</reference>
<dbReference type="InterPro" id="IPR050114">
    <property type="entry name" value="UPF0173_UPF0282_UlaG_hydrolase"/>
</dbReference>
<dbReference type="Pfam" id="PF18456">
    <property type="entry name" value="CmlA_N"/>
    <property type="match status" value="1"/>
</dbReference>
<feature type="domain" description="Diiron non-heme beta-hydroxylase N-terminal" evidence="2">
    <location>
        <begin position="7"/>
        <end position="239"/>
    </location>
</feature>
<evidence type="ECO:0000313" key="3">
    <source>
        <dbReference type="EMBL" id="MCY1079871.1"/>
    </source>
</evidence>
<accession>A0ABT4AE83</accession>
<sequence length="532" mass="59810">MSQPTYRLANHTCVVPLVQSWAAWWMTTVPAPASLHVHKSQIPLLKAYLQNPDFHARAAKDPALSGGTFVGISPERAGEVKALLQQTQEAQADRVKMAEALEDFQGWLMEEAKGQSLEPLYEKIPEPLRGLVELAYDYHNRAFLRVMEGGLYRSRYHKPELQSLRLLRLESDSSRPHLFTTPYLMQAGQLDWAVPFSEERISRLFETDLSPRPLGYLRDVLGPAVTSDEQLLPLLTEEPPATYTPWEGAQPRVRYLGHACALVEWKGVTVLVDPVISARPAGGGMTRRTFHELPPRIDYVLITHNHPDHLHIETLLRLRHRIGQLVVPRSGGMMVGDYSIKLLARSLGFQNVLELDTYESLPLPDGEIVTVPFLGEHGDVCQAKSSYVVRAGKQQMLFAADSMCVDDAVYRHMRQNLGTIQTVFMNTEIEGAPHTWTLEALFPKKRDRKLEKNRRCRGSNAAEGLRLLELVGASRLYNYAMGLEPWMENIIGPPSPPEAPRMKESDRLLAELRAKGLGAERLCGPTDLLLES</sequence>
<dbReference type="SUPFAM" id="SSF56281">
    <property type="entry name" value="Metallo-hydrolase/oxidoreductase"/>
    <property type="match status" value="1"/>
</dbReference>
<dbReference type="InterPro" id="IPR001279">
    <property type="entry name" value="Metallo-B-lactamas"/>
</dbReference>